<gene>
    <name evidence="2" type="ORF">EDB81DRAFT_885764</name>
</gene>
<proteinExistence type="predicted"/>
<evidence type="ECO:0000313" key="2">
    <source>
        <dbReference type="EMBL" id="KAH7141071.1"/>
    </source>
</evidence>
<protein>
    <submittedName>
        <fullName evidence="2">Uncharacterized protein</fullName>
    </submittedName>
</protein>
<comment type="caution">
    <text evidence="2">The sequence shown here is derived from an EMBL/GenBank/DDBJ whole genome shotgun (WGS) entry which is preliminary data.</text>
</comment>
<reference evidence="2" key="1">
    <citation type="journal article" date="2021" name="Nat. Commun.">
        <title>Genetic determinants of endophytism in the Arabidopsis root mycobiome.</title>
        <authorList>
            <person name="Mesny F."/>
            <person name="Miyauchi S."/>
            <person name="Thiergart T."/>
            <person name="Pickel B."/>
            <person name="Atanasova L."/>
            <person name="Karlsson M."/>
            <person name="Huettel B."/>
            <person name="Barry K.W."/>
            <person name="Haridas S."/>
            <person name="Chen C."/>
            <person name="Bauer D."/>
            <person name="Andreopoulos W."/>
            <person name="Pangilinan J."/>
            <person name="LaButti K."/>
            <person name="Riley R."/>
            <person name="Lipzen A."/>
            <person name="Clum A."/>
            <person name="Drula E."/>
            <person name="Henrissat B."/>
            <person name="Kohler A."/>
            <person name="Grigoriev I.V."/>
            <person name="Martin F.M."/>
            <person name="Hacquard S."/>
        </authorList>
    </citation>
    <scope>NUCLEOTIDE SEQUENCE</scope>
    <source>
        <strain evidence="2">MPI-CAGE-AT-0147</strain>
    </source>
</reference>
<evidence type="ECO:0000313" key="3">
    <source>
        <dbReference type="Proteomes" id="UP000738349"/>
    </source>
</evidence>
<name>A0A9P9EPQ7_9HYPO</name>
<organism evidence="2 3">
    <name type="scientific">Dactylonectria macrodidyma</name>
    <dbReference type="NCBI Taxonomy" id="307937"/>
    <lineage>
        <taxon>Eukaryota</taxon>
        <taxon>Fungi</taxon>
        <taxon>Dikarya</taxon>
        <taxon>Ascomycota</taxon>
        <taxon>Pezizomycotina</taxon>
        <taxon>Sordariomycetes</taxon>
        <taxon>Hypocreomycetidae</taxon>
        <taxon>Hypocreales</taxon>
        <taxon>Nectriaceae</taxon>
        <taxon>Dactylonectria</taxon>
    </lineage>
</organism>
<dbReference type="OrthoDB" id="10434925at2759"/>
<sequence length="437" mass="49686">MPVSKRSQAQRRRRARERVEAQARAERLGRNEPTPEPPTPPRRNSADLNLARDQDPGDRPEGRRNSPEENQARAPIPRDRRRYRQDFLACIPQELNNVIIQEAVPRGSMIVATVSPDIDIEDMPRTGNGYQPLWIRYAMHSVQRPIWGQDLQAIEPMTMQGAMNPLLGATAAHSELRGRLHAAVGGNSNLFVFTNSYSCWAWVKEYGKTYIPLMRQIYIIFIDSQERPQIWPPYLHDETEAVWSEGNLPNWQMGTATTDGNYLDQNLNDVPNANIKPAAIANALLQAGAKPDQLAFAYITEYVPDGSNFNETVYAQLAKPLRTRHQRHDFRLAMSALRRIPTPNPLKFIYKPSVELTEADAAAGWGNFYDCLVRHHEAYEVANLTNKTVQAYLLADNMNHHNTFELICTAERRPPRRSRRARGVQPGHPACPQYAIT</sequence>
<dbReference type="EMBL" id="JAGMUV010000011">
    <property type="protein sequence ID" value="KAH7141071.1"/>
    <property type="molecule type" value="Genomic_DNA"/>
</dbReference>
<feature type="region of interest" description="Disordered" evidence="1">
    <location>
        <begin position="1"/>
        <end position="80"/>
    </location>
</feature>
<feature type="compositionally biased region" description="Basic and acidic residues" evidence="1">
    <location>
        <begin position="50"/>
        <end position="71"/>
    </location>
</feature>
<feature type="compositionally biased region" description="Basic and acidic residues" evidence="1">
    <location>
        <begin position="17"/>
        <end position="30"/>
    </location>
</feature>
<keyword evidence="3" id="KW-1185">Reference proteome</keyword>
<dbReference type="AlphaFoldDB" id="A0A9P9EPQ7"/>
<dbReference type="Proteomes" id="UP000738349">
    <property type="component" value="Unassembled WGS sequence"/>
</dbReference>
<evidence type="ECO:0000256" key="1">
    <source>
        <dbReference type="SAM" id="MobiDB-lite"/>
    </source>
</evidence>
<accession>A0A9P9EPQ7</accession>